<feature type="domain" description="Protein kinase" evidence="1">
    <location>
        <begin position="39"/>
        <end position="296"/>
    </location>
</feature>
<dbReference type="CDD" id="cd00180">
    <property type="entry name" value="PKc"/>
    <property type="match status" value="1"/>
</dbReference>
<dbReference type="GO" id="GO:0004672">
    <property type="term" value="F:protein kinase activity"/>
    <property type="evidence" value="ECO:0007669"/>
    <property type="project" value="InterPro"/>
</dbReference>
<dbReference type="Gene3D" id="1.10.510.10">
    <property type="entry name" value="Transferase(Phosphotransferase) domain 1"/>
    <property type="match status" value="1"/>
</dbReference>
<evidence type="ECO:0000259" key="1">
    <source>
        <dbReference type="PROSITE" id="PS50011"/>
    </source>
</evidence>
<dbReference type="GO" id="GO:0005524">
    <property type="term" value="F:ATP binding"/>
    <property type="evidence" value="ECO:0007669"/>
    <property type="project" value="InterPro"/>
</dbReference>
<reference evidence="2 3" key="1">
    <citation type="submission" date="2018-10" db="EMBL/GenBank/DDBJ databases">
        <title>Fifty Aureobasidium pullulans genomes reveal a recombining polyextremotolerant generalist.</title>
        <authorList>
            <person name="Gostincar C."/>
            <person name="Turk M."/>
            <person name="Zajc J."/>
            <person name="Gunde-Cimerman N."/>
        </authorList>
    </citation>
    <scope>NUCLEOTIDE SEQUENCE [LARGE SCALE GENOMIC DNA]</scope>
    <source>
        <strain evidence="2 3">EXF-3844</strain>
    </source>
</reference>
<sequence length="296" mass="33453">MDSHNETSRLTLAEYIRSPITFYWSERGTIGTAVDMNYRTVPENLTRGSFTTVLRHSGKSYIQLVELRTADDTSDFVVAKVMLRPSDEQKLYSEMNLLREIRHNHVAAVIGSFTRPSGPRKSETGVLIYPLAVGNLDGLLQDISDHNQGNAGNWSPHRSTQKLLPYFACLCKTVQYLHKRERPVKHRDIKPENILVDRVDNIILADFDISKAYDGVDEAITYGSRDGTVMYSSRDVWSANIEDGPQATERGLEWDIVSLGFVFLEMATVILGKSLVEMRAVLWQYNVPFVISGKHA</sequence>
<dbReference type="Proteomes" id="UP000310121">
    <property type="component" value="Unassembled WGS sequence"/>
</dbReference>
<dbReference type="InterPro" id="IPR011009">
    <property type="entry name" value="Kinase-like_dom_sf"/>
</dbReference>
<keyword evidence="2" id="KW-0418">Kinase</keyword>
<dbReference type="InterPro" id="IPR000719">
    <property type="entry name" value="Prot_kinase_dom"/>
</dbReference>
<dbReference type="PROSITE" id="PS50011">
    <property type="entry name" value="PROTEIN_KINASE_DOM"/>
    <property type="match status" value="1"/>
</dbReference>
<protein>
    <submittedName>
        <fullName evidence="2">Kinase-like protein</fullName>
    </submittedName>
</protein>
<dbReference type="EMBL" id="QZBN01000435">
    <property type="protein sequence ID" value="THZ43487.1"/>
    <property type="molecule type" value="Genomic_DNA"/>
</dbReference>
<dbReference type="PANTHER" id="PTHR44305:SF24">
    <property type="entry name" value="TYROSINE-PROTEIN KINASE C03B1.5-RELATED"/>
    <property type="match status" value="1"/>
</dbReference>
<name>A0A4S9P0E3_AURPU</name>
<dbReference type="Pfam" id="PF00069">
    <property type="entry name" value="Pkinase"/>
    <property type="match status" value="1"/>
</dbReference>
<proteinExistence type="predicted"/>
<dbReference type="InterPro" id="IPR008271">
    <property type="entry name" value="Ser/Thr_kinase_AS"/>
</dbReference>
<evidence type="ECO:0000313" key="3">
    <source>
        <dbReference type="Proteomes" id="UP000310121"/>
    </source>
</evidence>
<accession>A0A4S9P0E3</accession>
<dbReference type="SUPFAM" id="SSF56112">
    <property type="entry name" value="Protein kinase-like (PK-like)"/>
    <property type="match status" value="1"/>
</dbReference>
<comment type="caution">
    <text evidence="2">The sequence shown here is derived from an EMBL/GenBank/DDBJ whole genome shotgun (WGS) entry which is preliminary data.</text>
</comment>
<dbReference type="InterPro" id="IPR053083">
    <property type="entry name" value="TF_kinase-domain_protein"/>
</dbReference>
<dbReference type="SMART" id="SM00220">
    <property type="entry name" value="S_TKc"/>
    <property type="match status" value="1"/>
</dbReference>
<keyword evidence="2" id="KW-0808">Transferase</keyword>
<dbReference type="PANTHER" id="PTHR44305">
    <property type="entry name" value="SI:DKEY-192D15.2-RELATED"/>
    <property type="match status" value="1"/>
</dbReference>
<dbReference type="PROSITE" id="PS00108">
    <property type="entry name" value="PROTEIN_KINASE_ST"/>
    <property type="match status" value="1"/>
</dbReference>
<organism evidence="2 3">
    <name type="scientific">Aureobasidium pullulans</name>
    <name type="common">Black yeast</name>
    <name type="synonym">Pullularia pullulans</name>
    <dbReference type="NCBI Taxonomy" id="5580"/>
    <lineage>
        <taxon>Eukaryota</taxon>
        <taxon>Fungi</taxon>
        <taxon>Dikarya</taxon>
        <taxon>Ascomycota</taxon>
        <taxon>Pezizomycotina</taxon>
        <taxon>Dothideomycetes</taxon>
        <taxon>Dothideomycetidae</taxon>
        <taxon>Dothideales</taxon>
        <taxon>Saccotheciaceae</taxon>
        <taxon>Aureobasidium</taxon>
    </lineage>
</organism>
<dbReference type="AlphaFoldDB" id="A0A4S9P0E3"/>
<gene>
    <name evidence="2" type="ORF">D6C90_05032</name>
</gene>
<evidence type="ECO:0000313" key="2">
    <source>
        <dbReference type="EMBL" id="THZ43487.1"/>
    </source>
</evidence>